<dbReference type="Proteomes" id="UP000499080">
    <property type="component" value="Unassembled WGS sequence"/>
</dbReference>
<evidence type="ECO:0000256" key="1">
    <source>
        <dbReference type="SAM" id="MobiDB-lite"/>
    </source>
</evidence>
<reference evidence="2 3" key="1">
    <citation type="journal article" date="2019" name="Sci. Rep.">
        <title>Orb-weaving spider Araneus ventricosus genome elucidates the spidroin gene catalogue.</title>
        <authorList>
            <person name="Kono N."/>
            <person name="Nakamura H."/>
            <person name="Ohtoshi R."/>
            <person name="Moran D.A.P."/>
            <person name="Shinohara A."/>
            <person name="Yoshida Y."/>
            <person name="Fujiwara M."/>
            <person name="Mori M."/>
            <person name="Tomita M."/>
            <person name="Arakawa K."/>
        </authorList>
    </citation>
    <scope>NUCLEOTIDE SEQUENCE [LARGE SCALE GENOMIC DNA]</scope>
</reference>
<dbReference type="AlphaFoldDB" id="A0A4Y2GSL0"/>
<keyword evidence="3" id="KW-1185">Reference proteome</keyword>
<gene>
    <name evidence="2" type="ORF">AVEN_105538_1</name>
</gene>
<feature type="compositionally biased region" description="Polar residues" evidence="1">
    <location>
        <begin position="104"/>
        <end position="119"/>
    </location>
</feature>
<feature type="region of interest" description="Disordered" evidence="1">
    <location>
        <begin position="77"/>
        <end position="125"/>
    </location>
</feature>
<sequence>MMSISDYMVESTAYPLHLDHRSTSRSAHSPIYTENPQAFYMRHHHTENDVMEMSTLRHRNTQRFHFPYGTTDYLQHMHSGLRSSGSGSSYSRVDRRGRKALASPSWNVSQKRPSTSSPYMRTAHLDGRAEEIAAFTGRRK</sequence>
<protein>
    <submittedName>
        <fullName evidence="2">Uncharacterized protein</fullName>
    </submittedName>
</protein>
<comment type="caution">
    <text evidence="2">The sequence shown here is derived from an EMBL/GenBank/DDBJ whole genome shotgun (WGS) entry which is preliminary data.</text>
</comment>
<feature type="compositionally biased region" description="Low complexity" evidence="1">
    <location>
        <begin position="80"/>
        <end position="91"/>
    </location>
</feature>
<organism evidence="2 3">
    <name type="scientific">Araneus ventricosus</name>
    <name type="common">Orbweaver spider</name>
    <name type="synonym">Epeira ventricosa</name>
    <dbReference type="NCBI Taxonomy" id="182803"/>
    <lineage>
        <taxon>Eukaryota</taxon>
        <taxon>Metazoa</taxon>
        <taxon>Ecdysozoa</taxon>
        <taxon>Arthropoda</taxon>
        <taxon>Chelicerata</taxon>
        <taxon>Arachnida</taxon>
        <taxon>Araneae</taxon>
        <taxon>Araneomorphae</taxon>
        <taxon>Entelegynae</taxon>
        <taxon>Araneoidea</taxon>
        <taxon>Araneidae</taxon>
        <taxon>Araneus</taxon>
    </lineage>
</organism>
<evidence type="ECO:0000313" key="2">
    <source>
        <dbReference type="EMBL" id="GBM55819.1"/>
    </source>
</evidence>
<dbReference type="EMBL" id="BGPR01001517">
    <property type="protein sequence ID" value="GBM55819.1"/>
    <property type="molecule type" value="Genomic_DNA"/>
</dbReference>
<accession>A0A4Y2GSL0</accession>
<name>A0A4Y2GSL0_ARAVE</name>
<proteinExistence type="predicted"/>
<evidence type="ECO:0000313" key="3">
    <source>
        <dbReference type="Proteomes" id="UP000499080"/>
    </source>
</evidence>